<protein>
    <submittedName>
        <fullName evidence="5">6-phosphogluconate dehydrogenase</fullName>
    </submittedName>
</protein>
<dbReference type="PANTHER" id="PTHR43580">
    <property type="entry name" value="OXIDOREDUCTASE GLYR1-RELATED"/>
    <property type="match status" value="1"/>
</dbReference>
<evidence type="ECO:0000259" key="3">
    <source>
        <dbReference type="Pfam" id="PF03446"/>
    </source>
</evidence>
<dbReference type="AlphaFoldDB" id="A0A8J3RHK6"/>
<dbReference type="Pfam" id="PF03446">
    <property type="entry name" value="NAD_binding_2"/>
    <property type="match status" value="1"/>
</dbReference>
<feature type="domain" description="6-phosphogluconate dehydrogenase NADP-binding" evidence="3">
    <location>
        <begin position="9"/>
        <end position="163"/>
    </location>
</feature>
<dbReference type="GO" id="GO:0050661">
    <property type="term" value="F:NADP binding"/>
    <property type="evidence" value="ECO:0007669"/>
    <property type="project" value="InterPro"/>
</dbReference>
<evidence type="ECO:0000313" key="6">
    <source>
        <dbReference type="Proteomes" id="UP000616724"/>
    </source>
</evidence>
<feature type="domain" description="NADPH-dependent reductive aminase-like C-terminal" evidence="4">
    <location>
        <begin position="165"/>
        <end position="289"/>
    </location>
</feature>
<dbReference type="SUPFAM" id="SSF51735">
    <property type="entry name" value="NAD(P)-binding Rossmann-fold domains"/>
    <property type="match status" value="1"/>
</dbReference>
<gene>
    <name evidence="5" type="ORF">Plo01_15270</name>
</gene>
<accession>A0A8J3RHK6</accession>
<dbReference type="InterPro" id="IPR036291">
    <property type="entry name" value="NAD(P)-bd_dom_sf"/>
</dbReference>
<dbReference type="Proteomes" id="UP000616724">
    <property type="component" value="Unassembled WGS sequence"/>
</dbReference>
<dbReference type="PIRSF" id="PIRSF000103">
    <property type="entry name" value="HIBADH"/>
    <property type="match status" value="1"/>
</dbReference>
<keyword evidence="6" id="KW-1185">Reference proteome</keyword>
<dbReference type="InterPro" id="IPR051265">
    <property type="entry name" value="HIBADH-related_NP60_sf"/>
</dbReference>
<reference evidence="5 6" key="1">
    <citation type="submission" date="2021-01" db="EMBL/GenBank/DDBJ databases">
        <title>Whole genome shotgun sequence of Planobispora longispora NBRC 13918.</title>
        <authorList>
            <person name="Komaki H."/>
            <person name="Tamura T."/>
        </authorList>
    </citation>
    <scope>NUCLEOTIDE SEQUENCE [LARGE SCALE GENOMIC DNA]</scope>
    <source>
        <strain evidence="5 6">NBRC 13918</strain>
    </source>
</reference>
<proteinExistence type="inferred from homology"/>
<organism evidence="5 6">
    <name type="scientific">Planobispora longispora</name>
    <dbReference type="NCBI Taxonomy" id="28887"/>
    <lineage>
        <taxon>Bacteria</taxon>
        <taxon>Bacillati</taxon>
        <taxon>Actinomycetota</taxon>
        <taxon>Actinomycetes</taxon>
        <taxon>Streptosporangiales</taxon>
        <taxon>Streptosporangiaceae</taxon>
        <taxon>Planobispora</taxon>
    </lineage>
</organism>
<keyword evidence="2" id="KW-0560">Oxidoreductase</keyword>
<dbReference type="RefSeq" id="WP_203889806.1">
    <property type="nucleotide sequence ID" value="NZ_BOOH01000014.1"/>
</dbReference>
<evidence type="ECO:0000256" key="1">
    <source>
        <dbReference type="ARBA" id="ARBA00009080"/>
    </source>
</evidence>
<dbReference type="InterPro" id="IPR006115">
    <property type="entry name" value="6PGDH_NADP-bd"/>
</dbReference>
<dbReference type="EMBL" id="BOOH01000014">
    <property type="protein sequence ID" value="GIH75098.1"/>
    <property type="molecule type" value="Genomic_DNA"/>
</dbReference>
<name>A0A8J3RHK6_9ACTN</name>
<dbReference type="InterPro" id="IPR048666">
    <property type="entry name" value="RedAm-like_C"/>
</dbReference>
<dbReference type="PANTHER" id="PTHR43580:SF2">
    <property type="entry name" value="CYTOKINE-LIKE NUCLEAR FACTOR N-PAC"/>
    <property type="match status" value="1"/>
</dbReference>
<dbReference type="Gene3D" id="3.40.50.720">
    <property type="entry name" value="NAD(P)-binding Rossmann-like Domain"/>
    <property type="match status" value="1"/>
</dbReference>
<dbReference type="InterPro" id="IPR015815">
    <property type="entry name" value="HIBADH-related"/>
</dbReference>
<dbReference type="Pfam" id="PF21761">
    <property type="entry name" value="RedAm-like_C"/>
    <property type="match status" value="1"/>
</dbReference>
<dbReference type="Gene3D" id="1.10.1040.10">
    <property type="entry name" value="N-(1-d-carboxylethyl)-l-norvaline Dehydrogenase, domain 2"/>
    <property type="match status" value="1"/>
</dbReference>
<sequence>MTDGDRSPVTVLGLGPMGRALAGAFLRDGHPTTVWNRTASKADALVAQGAARALTAADAIAASPLVIACVIDYDAVHTIVEPAADALKGRTLVNLTADSPERARRTAAWADDHGIGYLDGAIMSPTETIGGPSAVVLYSGPEDLYREHRPTLASLGGTAAHLGSDPGRAAAYDVALLDLFWTSMSGLVHAFALAGAEGVTAAELAPFARGISDLMPGVIDEFARHIDDGVHPGDASTIASALASMEHIAHVSHARGLDTGVMDAARAAARRAVEAGHGGDSFSRLAETLAGPSAAPVSRG</sequence>
<comment type="similarity">
    <text evidence="1">Belongs to the HIBADH-related family.</text>
</comment>
<dbReference type="InterPro" id="IPR013328">
    <property type="entry name" value="6PGD_dom2"/>
</dbReference>
<comment type="caution">
    <text evidence="5">The sequence shown here is derived from an EMBL/GenBank/DDBJ whole genome shotgun (WGS) entry which is preliminary data.</text>
</comment>
<dbReference type="GO" id="GO:0016491">
    <property type="term" value="F:oxidoreductase activity"/>
    <property type="evidence" value="ECO:0007669"/>
    <property type="project" value="UniProtKB-KW"/>
</dbReference>
<evidence type="ECO:0000313" key="5">
    <source>
        <dbReference type="EMBL" id="GIH75098.1"/>
    </source>
</evidence>
<evidence type="ECO:0000259" key="4">
    <source>
        <dbReference type="Pfam" id="PF21761"/>
    </source>
</evidence>
<evidence type="ECO:0000256" key="2">
    <source>
        <dbReference type="ARBA" id="ARBA00023002"/>
    </source>
</evidence>